<keyword evidence="2" id="KW-1185">Reference proteome</keyword>
<dbReference type="EMBL" id="JARKIE010000007">
    <property type="protein sequence ID" value="KAJ7706177.1"/>
    <property type="molecule type" value="Genomic_DNA"/>
</dbReference>
<reference evidence="1" key="1">
    <citation type="submission" date="2023-03" db="EMBL/GenBank/DDBJ databases">
        <title>Massive genome expansion in bonnet fungi (Mycena s.s.) driven by repeated elements and novel gene families across ecological guilds.</title>
        <authorList>
            <consortium name="Lawrence Berkeley National Laboratory"/>
            <person name="Harder C.B."/>
            <person name="Miyauchi S."/>
            <person name="Viragh M."/>
            <person name="Kuo A."/>
            <person name="Thoen E."/>
            <person name="Andreopoulos B."/>
            <person name="Lu D."/>
            <person name="Skrede I."/>
            <person name="Drula E."/>
            <person name="Henrissat B."/>
            <person name="Morin E."/>
            <person name="Kohler A."/>
            <person name="Barry K."/>
            <person name="LaButti K."/>
            <person name="Morin E."/>
            <person name="Salamov A."/>
            <person name="Lipzen A."/>
            <person name="Mereny Z."/>
            <person name="Hegedus B."/>
            <person name="Baldrian P."/>
            <person name="Stursova M."/>
            <person name="Weitz H."/>
            <person name="Taylor A."/>
            <person name="Grigoriev I.V."/>
            <person name="Nagy L.G."/>
            <person name="Martin F."/>
            <person name="Kauserud H."/>
        </authorList>
    </citation>
    <scope>NUCLEOTIDE SEQUENCE</scope>
    <source>
        <strain evidence="1">CBHHK067</strain>
    </source>
</reference>
<organism evidence="1 2">
    <name type="scientific">Mycena rosella</name>
    <name type="common">Pink bonnet</name>
    <name type="synonym">Agaricus rosellus</name>
    <dbReference type="NCBI Taxonomy" id="1033263"/>
    <lineage>
        <taxon>Eukaryota</taxon>
        <taxon>Fungi</taxon>
        <taxon>Dikarya</taxon>
        <taxon>Basidiomycota</taxon>
        <taxon>Agaricomycotina</taxon>
        <taxon>Agaricomycetes</taxon>
        <taxon>Agaricomycetidae</taxon>
        <taxon>Agaricales</taxon>
        <taxon>Marasmiineae</taxon>
        <taxon>Mycenaceae</taxon>
        <taxon>Mycena</taxon>
    </lineage>
</organism>
<dbReference type="Proteomes" id="UP001221757">
    <property type="component" value="Unassembled WGS sequence"/>
</dbReference>
<sequence length="301" mass="34106">MWQPSGHTRERSREKEQRAKLLHDAFMGKFEGNALNIFCDAMSAYATTFDAKKYYGKIIAWHGPSGAVKSKGVEALKERYPTFTICFRSSDDLRDRWPPGDGPAFNFFRQHARSSTAEERVAAFLGAFLEIAASELQEGVEPVRSAREVWPVRGRATVQRQRTGGSFYPGCKTGGRIFECCVPGYGGRRHRHGRGSPAFPIPLLPSNQNRKLSSRFCMASSGRVFVTSTPKHWSRRCKTSRIASSRWMNAWTYPTSSQLRCEESWRLGAIFPTYGSYYSVRMQRFNCSCRRPRASSPQPVS</sequence>
<protein>
    <submittedName>
        <fullName evidence="1">Uncharacterized protein</fullName>
    </submittedName>
</protein>
<comment type="caution">
    <text evidence="1">The sequence shown here is derived from an EMBL/GenBank/DDBJ whole genome shotgun (WGS) entry which is preliminary data.</text>
</comment>
<name>A0AAD7GVJ3_MYCRO</name>
<proteinExistence type="predicted"/>
<gene>
    <name evidence="1" type="ORF">B0H17DRAFT_614242</name>
</gene>
<evidence type="ECO:0000313" key="1">
    <source>
        <dbReference type="EMBL" id="KAJ7706177.1"/>
    </source>
</evidence>
<accession>A0AAD7GVJ3</accession>
<dbReference type="AlphaFoldDB" id="A0AAD7GVJ3"/>
<evidence type="ECO:0000313" key="2">
    <source>
        <dbReference type="Proteomes" id="UP001221757"/>
    </source>
</evidence>